<name>A0ABP3RV72_9ACTN</name>
<keyword evidence="2" id="KW-1185">Reference proteome</keyword>
<evidence type="ECO:0000313" key="2">
    <source>
        <dbReference type="Proteomes" id="UP001500668"/>
    </source>
</evidence>
<organism evidence="1 2">
    <name type="scientific">Streptomyces crystallinus</name>
    <dbReference type="NCBI Taxonomy" id="68191"/>
    <lineage>
        <taxon>Bacteria</taxon>
        <taxon>Bacillati</taxon>
        <taxon>Actinomycetota</taxon>
        <taxon>Actinomycetes</taxon>
        <taxon>Kitasatosporales</taxon>
        <taxon>Streptomycetaceae</taxon>
        <taxon>Streptomyces</taxon>
    </lineage>
</organism>
<sequence length="110" mass="12025">MLAADAPTQVAWLARYGMMPDDIALDFDHAQRMAHHLVTEGQLAPAALTDLRDIDAILSAMSAGHDAGRWTTNALSTDQGWALARRLARQVLVAELGTWSQPFPEMTAIR</sequence>
<dbReference type="EMBL" id="BAAACA010000038">
    <property type="protein sequence ID" value="GAA0618112.1"/>
    <property type="molecule type" value="Genomic_DNA"/>
</dbReference>
<dbReference type="RefSeq" id="WP_344077955.1">
    <property type="nucleotide sequence ID" value="NZ_BAAACA010000038.1"/>
</dbReference>
<reference evidence="2" key="1">
    <citation type="journal article" date="2019" name="Int. J. Syst. Evol. Microbiol.">
        <title>The Global Catalogue of Microorganisms (GCM) 10K type strain sequencing project: providing services to taxonomists for standard genome sequencing and annotation.</title>
        <authorList>
            <consortium name="The Broad Institute Genomics Platform"/>
            <consortium name="The Broad Institute Genome Sequencing Center for Infectious Disease"/>
            <person name="Wu L."/>
            <person name="Ma J."/>
        </authorList>
    </citation>
    <scope>NUCLEOTIDE SEQUENCE [LARGE SCALE GENOMIC DNA]</scope>
    <source>
        <strain evidence="2">JCM 5067</strain>
    </source>
</reference>
<proteinExistence type="predicted"/>
<accession>A0ABP3RV72</accession>
<protein>
    <submittedName>
        <fullName evidence="1">Uncharacterized protein</fullName>
    </submittedName>
</protein>
<evidence type="ECO:0000313" key="1">
    <source>
        <dbReference type="EMBL" id="GAA0618112.1"/>
    </source>
</evidence>
<gene>
    <name evidence="1" type="ORF">GCM10010394_55560</name>
</gene>
<dbReference type="Proteomes" id="UP001500668">
    <property type="component" value="Unassembled WGS sequence"/>
</dbReference>
<comment type="caution">
    <text evidence="1">The sequence shown here is derived from an EMBL/GenBank/DDBJ whole genome shotgun (WGS) entry which is preliminary data.</text>
</comment>